<dbReference type="InterPro" id="IPR009936">
    <property type="entry name" value="DUF1468"/>
</dbReference>
<accession>A0A6I6SKD6</accession>
<evidence type="ECO:0000256" key="1">
    <source>
        <dbReference type="SAM" id="Phobius"/>
    </source>
</evidence>
<feature type="domain" description="DUF1468" evidence="2">
    <location>
        <begin position="20"/>
        <end position="148"/>
    </location>
</feature>
<feature type="transmembrane region" description="Helical" evidence="1">
    <location>
        <begin position="86"/>
        <end position="113"/>
    </location>
</feature>
<reference evidence="3 4" key="1">
    <citation type="submission" date="2019-01" db="EMBL/GenBank/DDBJ databases">
        <title>Complete genome of a denitifying bacterium Halomons sp. BC-M4-5.</title>
        <authorList>
            <person name="Wang L."/>
            <person name="Shao Z."/>
        </authorList>
    </citation>
    <scope>NUCLEOTIDE SEQUENCE [LARGE SCALE GENOMIC DNA]</scope>
    <source>
        <strain evidence="3 4">BC-M4-5</strain>
    </source>
</reference>
<name>A0A6I6SKD6_9GAMM</name>
<keyword evidence="1" id="KW-1133">Transmembrane helix</keyword>
<proteinExistence type="predicted"/>
<dbReference type="EMBL" id="CP035042">
    <property type="protein sequence ID" value="QHC51168.1"/>
    <property type="molecule type" value="Genomic_DNA"/>
</dbReference>
<dbReference type="Proteomes" id="UP000464013">
    <property type="component" value="Chromosome"/>
</dbReference>
<feature type="transmembrane region" description="Helical" evidence="1">
    <location>
        <begin position="125"/>
        <end position="147"/>
    </location>
</feature>
<feature type="transmembrane region" description="Helical" evidence="1">
    <location>
        <begin position="15"/>
        <end position="37"/>
    </location>
</feature>
<feature type="transmembrane region" description="Helical" evidence="1">
    <location>
        <begin position="49"/>
        <end position="66"/>
    </location>
</feature>
<evidence type="ECO:0000313" key="3">
    <source>
        <dbReference type="EMBL" id="QHC51168.1"/>
    </source>
</evidence>
<protein>
    <submittedName>
        <fullName evidence="3">Tripartite tricarboxylate transporter TctB family protein</fullName>
    </submittedName>
</protein>
<keyword evidence="1" id="KW-0812">Transmembrane</keyword>
<dbReference type="RefSeq" id="WP_159554142.1">
    <property type="nucleotide sequence ID" value="NZ_CP035042.1"/>
</dbReference>
<keyword evidence="4" id="KW-1185">Reference proteome</keyword>
<dbReference type="KEGG" id="htx:EKK97_18470"/>
<keyword evidence="1" id="KW-0472">Membrane</keyword>
<dbReference type="OrthoDB" id="6183775at2"/>
<evidence type="ECO:0000313" key="4">
    <source>
        <dbReference type="Proteomes" id="UP000464013"/>
    </source>
</evidence>
<dbReference type="AlphaFoldDB" id="A0A6I6SKD6"/>
<dbReference type="Pfam" id="PF07331">
    <property type="entry name" value="TctB"/>
    <property type="match status" value="1"/>
</dbReference>
<organism evidence="3 4">
    <name type="scientific">Billgrantia tianxiuensis</name>
    <dbReference type="NCBI Taxonomy" id="2497861"/>
    <lineage>
        <taxon>Bacteria</taxon>
        <taxon>Pseudomonadati</taxon>
        <taxon>Pseudomonadota</taxon>
        <taxon>Gammaproteobacteria</taxon>
        <taxon>Oceanospirillales</taxon>
        <taxon>Halomonadaceae</taxon>
        <taxon>Billgrantia</taxon>
    </lineage>
</organism>
<gene>
    <name evidence="3" type="ORF">EKK97_18470</name>
</gene>
<evidence type="ECO:0000259" key="2">
    <source>
        <dbReference type="Pfam" id="PF07331"/>
    </source>
</evidence>
<sequence length="157" mass="17143">MSSVNHEPAHEGRSWLSPLVTLGIIAMGLAWAGFGWWKYGVWMHNGPGAGFFALVAGLGTALFGGYELLRCRFETDRVVWRNLWPALAMGLAIASIALFGMVLAMTLFIVLWMALIERQSWLKSVVIGACAGGAIYLLFGMWLMVAFPEGALMALFS</sequence>